<reference evidence="1" key="1">
    <citation type="submission" date="2023-07" db="EMBL/GenBank/DDBJ databases">
        <title>Black Yeasts Isolated from many extreme environments.</title>
        <authorList>
            <person name="Coleine C."/>
            <person name="Stajich J.E."/>
            <person name="Selbmann L."/>
        </authorList>
    </citation>
    <scope>NUCLEOTIDE SEQUENCE</scope>
    <source>
        <strain evidence="1">CCFEE 5714</strain>
    </source>
</reference>
<gene>
    <name evidence="1" type="ORF">LTR37_011673</name>
</gene>
<organism evidence="1 2">
    <name type="scientific">Vermiconidia calcicola</name>
    <dbReference type="NCBI Taxonomy" id="1690605"/>
    <lineage>
        <taxon>Eukaryota</taxon>
        <taxon>Fungi</taxon>
        <taxon>Dikarya</taxon>
        <taxon>Ascomycota</taxon>
        <taxon>Pezizomycotina</taxon>
        <taxon>Dothideomycetes</taxon>
        <taxon>Dothideomycetidae</taxon>
        <taxon>Mycosphaerellales</taxon>
        <taxon>Extremaceae</taxon>
        <taxon>Vermiconidia</taxon>
    </lineage>
</organism>
<sequence length="249" mass="27215">MAIFGSPSGYRPAKRAIDIPGRPWQTGSLRLVPVKGLAHLVIAILCGIAAMVILSRSNDMPLDNWRVKSYAVQPTVILSILATVANASFRCAFREGVRISWWTTARKGTTIDMLHRCWVQSKSVMAIFTSGKQITPTAIASFFVLLILVDGPLLQRASSVSTVKRHLWRDFTIPISPSPLIIGATGIYGPHENSGKPRLYSSVFGSVLQQYNNRARSQYPILAAKERVISKSWHLDGTSTAQAGALLTA</sequence>
<evidence type="ECO:0000313" key="2">
    <source>
        <dbReference type="Proteomes" id="UP001281147"/>
    </source>
</evidence>
<name>A0ACC3N386_9PEZI</name>
<dbReference type="EMBL" id="JAUTXU010000103">
    <property type="protein sequence ID" value="KAK3708169.1"/>
    <property type="molecule type" value="Genomic_DNA"/>
</dbReference>
<comment type="caution">
    <text evidence="1">The sequence shown here is derived from an EMBL/GenBank/DDBJ whole genome shotgun (WGS) entry which is preliminary data.</text>
</comment>
<proteinExistence type="predicted"/>
<keyword evidence="2" id="KW-1185">Reference proteome</keyword>
<accession>A0ACC3N386</accession>
<protein>
    <submittedName>
        <fullName evidence="1">Uncharacterized protein</fullName>
    </submittedName>
</protein>
<dbReference type="Proteomes" id="UP001281147">
    <property type="component" value="Unassembled WGS sequence"/>
</dbReference>
<evidence type="ECO:0000313" key="1">
    <source>
        <dbReference type="EMBL" id="KAK3708169.1"/>
    </source>
</evidence>